<dbReference type="Proteomes" id="UP000199696">
    <property type="component" value="Unassembled WGS sequence"/>
</dbReference>
<dbReference type="NCBIfam" id="TIGR03083">
    <property type="entry name" value="maleylpyruvate isomerase family mycothiol-dependent enzyme"/>
    <property type="match status" value="1"/>
</dbReference>
<gene>
    <name evidence="1" type="ORF">GA0070604_2992</name>
</gene>
<proteinExistence type="predicted"/>
<name>A0A1C6UK37_9ACTN</name>
<evidence type="ECO:0000313" key="1">
    <source>
        <dbReference type="EMBL" id="SCL54420.1"/>
    </source>
</evidence>
<dbReference type="NCBIfam" id="TIGR03086">
    <property type="entry name" value="TIGR03086 family metal-binding protein"/>
    <property type="match status" value="1"/>
</dbReference>
<evidence type="ECO:0000313" key="2">
    <source>
        <dbReference type="Proteomes" id="UP000199696"/>
    </source>
</evidence>
<organism evidence="1 2">
    <name type="scientific">Micromonospora eburnea</name>
    <dbReference type="NCBI Taxonomy" id="227316"/>
    <lineage>
        <taxon>Bacteria</taxon>
        <taxon>Bacillati</taxon>
        <taxon>Actinomycetota</taxon>
        <taxon>Actinomycetes</taxon>
        <taxon>Micromonosporales</taxon>
        <taxon>Micromonosporaceae</taxon>
        <taxon>Micromonospora</taxon>
    </lineage>
</organism>
<dbReference type="InterPro" id="IPR034660">
    <property type="entry name" value="DinB/YfiT-like"/>
</dbReference>
<dbReference type="STRING" id="227316.GA0070604_2992"/>
<reference evidence="2" key="1">
    <citation type="submission" date="2016-06" db="EMBL/GenBank/DDBJ databases">
        <authorList>
            <person name="Varghese N."/>
            <person name="Submissions Spin"/>
        </authorList>
    </citation>
    <scope>NUCLEOTIDE SEQUENCE [LARGE SCALE GENOMIC DNA]</scope>
    <source>
        <strain evidence="2">DSM 44814</strain>
    </source>
</reference>
<protein>
    <submittedName>
        <fullName evidence="1">TIGR03086 family protein</fullName>
    </submittedName>
</protein>
<dbReference type="OrthoDB" id="5185819at2"/>
<dbReference type="SUPFAM" id="SSF109854">
    <property type="entry name" value="DinB/YfiT-like putative metalloenzymes"/>
    <property type="match status" value="1"/>
</dbReference>
<dbReference type="RefSeq" id="WP_141721300.1">
    <property type="nucleotide sequence ID" value="NZ_FMHY01000002.1"/>
</dbReference>
<keyword evidence="2" id="KW-1185">Reference proteome</keyword>
<accession>A0A1C6UK37</accession>
<dbReference type="InterPro" id="IPR017517">
    <property type="entry name" value="Maleyloyr_isom"/>
</dbReference>
<sequence>MTLSDLDPVARHRHVAATFTERVRAARHWDVPSPVADWTARDVVRHLVEWFPPFLAAGAGVELTGGPSVDDDPVAAWQAQCDGVQALLDDPGTPQRMLVNPHFGAVPLDQAIDTFYTSDVFMHTWDLSRATGQDDRLDSKFCEALLAGMEPLDDVLRSSGQYGPRVPTPDDADAQTRLIAYIGRDPFWTPARSRR</sequence>
<dbReference type="EMBL" id="FMHY01000002">
    <property type="protein sequence ID" value="SCL54420.1"/>
    <property type="molecule type" value="Genomic_DNA"/>
</dbReference>
<dbReference type="AlphaFoldDB" id="A0A1C6UK37"/>
<dbReference type="InterPro" id="IPR017520">
    <property type="entry name" value="CHP03086"/>
</dbReference>